<evidence type="ECO:0000313" key="1">
    <source>
        <dbReference type="EMBL" id="WAR20517.1"/>
    </source>
</evidence>
<dbReference type="PANTHER" id="PTHR46312:SF2">
    <property type="entry name" value="NUCLEOTIDE-BINDING OLIGOMERIZATION DOMAIN-CONTAINING PROTEIN 2-LIKE"/>
    <property type="match status" value="1"/>
</dbReference>
<dbReference type="Gene3D" id="3.40.50.300">
    <property type="entry name" value="P-loop containing nucleotide triphosphate hydrolases"/>
    <property type="match status" value="1"/>
</dbReference>
<proteinExistence type="predicted"/>
<evidence type="ECO:0000313" key="2">
    <source>
        <dbReference type="Proteomes" id="UP001164746"/>
    </source>
</evidence>
<protein>
    <submittedName>
        <fullName evidence="1">Uncharacterized protein</fullName>
    </submittedName>
</protein>
<sequence length="778" mass="88333">MSGTIIFHRFEEYYAMLWKARNIGQIIRHSPDQKVTDADLKGMITTLTTLLSDPKYLSGDRKAKEAVLKLNQLQTDTLIISNEDVYQILDEARIVVETGKHQIKHATGSGTRKLESSVREGVREIYSRTTEGIEVIEKAVVEAIENIRTSTTEREKDLQIRLAKNYQKTLSSAPISPLVSDKDEMLDKFYVAPRIMEKDRRKIESSEEQKGTLISSYRNIFCKGDALLSNIYIIGEAGMGKSTFTTKCALRKLPNLLSVPIVLMMLVCLWFEGVGESFSLCEIYALMIDMMFGRKALTKYKPQHEQTKLPSCFQNSKHIFRNIPALLSSAKLAFEQLFSMDKKSALVFKQVGSLSQEDLEIMQKTGIIRETKSQSFIMQSSSYSFIHKTVQEFLAALHLSYNPHEFHRVVEPFYNQAVEISDVSEVFIYICGMNSHIANQMSTMMCNTVPLCQTGVISSSNYIYTIDRPKYSVVDILQRLIARGHIEACANNVANIQLSLHFFIFDQRTRNVSTLKTLLSMNACQVRYMCIKRHEKVISENEIEKVLSLSKDTLSALDMENRGGLIDMSTCRQLKHLRLSGKGIRNISMNAECLVSCKLFRLSIEVEKAVLHSLNSNEFKLGIANRCSPLKHIEMNSIKNVDLFCETLPLLSQLKYLHINETNLCDHILHLPGTVTCVELLKVTMTSNAFQGLVKKLEESTHTVTCFLYSCTVKPNSEFENTKQHRVQVNSTLRTGFKAIKLWFSTPCILSAGFNDTEMHQITPFIERTGTPFPKLPN</sequence>
<dbReference type="PANTHER" id="PTHR46312">
    <property type="entry name" value="NACHT DOMAIN-CONTAINING PROTEIN"/>
    <property type="match status" value="1"/>
</dbReference>
<reference evidence="1" key="1">
    <citation type="submission" date="2022-11" db="EMBL/GenBank/DDBJ databases">
        <title>Centuries of genome instability and evolution in soft-shell clam transmissible cancer (bioRxiv).</title>
        <authorList>
            <person name="Hart S.F.M."/>
            <person name="Yonemitsu M.A."/>
            <person name="Giersch R.M."/>
            <person name="Beal B.F."/>
            <person name="Arriagada G."/>
            <person name="Davis B.W."/>
            <person name="Ostrander E.A."/>
            <person name="Goff S.P."/>
            <person name="Metzger M.J."/>
        </authorList>
    </citation>
    <scope>NUCLEOTIDE SEQUENCE</scope>
    <source>
        <strain evidence="1">MELC-2E11</strain>
        <tissue evidence="1">Siphon/mantle</tissue>
    </source>
</reference>
<gene>
    <name evidence="1" type="ORF">MAR_002355</name>
</gene>
<name>A0ABY7FHK3_MYAAR</name>
<keyword evidence="2" id="KW-1185">Reference proteome</keyword>
<dbReference type="EMBL" id="CP111022">
    <property type="protein sequence ID" value="WAR20517.1"/>
    <property type="molecule type" value="Genomic_DNA"/>
</dbReference>
<dbReference type="InterPro" id="IPR027417">
    <property type="entry name" value="P-loop_NTPase"/>
</dbReference>
<accession>A0ABY7FHK3</accession>
<organism evidence="1 2">
    <name type="scientific">Mya arenaria</name>
    <name type="common">Soft-shell clam</name>
    <dbReference type="NCBI Taxonomy" id="6604"/>
    <lineage>
        <taxon>Eukaryota</taxon>
        <taxon>Metazoa</taxon>
        <taxon>Spiralia</taxon>
        <taxon>Lophotrochozoa</taxon>
        <taxon>Mollusca</taxon>
        <taxon>Bivalvia</taxon>
        <taxon>Autobranchia</taxon>
        <taxon>Heteroconchia</taxon>
        <taxon>Euheterodonta</taxon>
        <taxon>Imparidentia</taxon>
        <taxon>Neoheterodontei</taxon>
        <taxon>Myida</taxon>
        <taxon>Myoidea</taxon>
        <taxon>Myidae</taxon>
        <taxon>Mya</taxon>
    </lineage>
</organism>
<dbReference type="Proteomes" id="UP001164746">
    <property type="component" value="Chromosome 11"/>
</dbReference>